<evidence type="ECO:0000256" key="10">
    <source>
        <dbReference type="ARBA" id="ARBA00023098"/>
    </source>
</evidence>
<dbReference type="PANTHER" id="PTHR15458">
    <property type="entry name" value="PHOSPHATIDYLETHANOLAMINE N-METHYLTRANSFERASE"/>
    <property type="match status" value="1"/>
</dbReference>
<evidence type="ECO:0000256" key="2">
    <source>
        <dbReference type="ARBA" id="ARBA00005189"/>
    </source>
</evidence>
<evidence type="ECO:0000256" key="12">
    <source>
        <dbReference type="ARBA" id="ARBA00023209"/>
    </source>
</evidence>
<keyword evidence="4 14" id="KW-0489">Methyltransferase</keyword>
<keyword evidence="11 14" id="KW-0472">Membrane</keyword>
<feature type="intramembrane region" description="Helical" evidence="14">
    <location>
        <begin position="19"/>
        <end position="39"/>
    </location>
</feature>
<keyword evidence="13 14" id="KW-1208">Phospholipid metabolism</keyword>
<comment type="catalytic activity">
    <reaction evidence="14">
        <text>a 1,2-diacyl-sn-glycero-3-phospho-N-methylethanolamine + S-adenosyl-L-methionine = a 1,2-diacyl-sn-glycero-3-phospho-N,N-dimethylethanolamine + S-adenosyl-L-homocysteine + H(+)</text>
        <dbReference type="Rhea" id="RHEA:32735"/>
        <dbReference type="ChEBI" id="CHEBI:15378"/>
        <dbReference type="ChEBI" id="CHEBI:57856"/>
        <dbReference type="ChEBI" id="CHEBI:59789"/>
        <dbReference type="ChEBI" id="CHEBI:64572"/>
        <dbReference type="ChEBI" id="CHEBI:64573"/>
        <dbReference type="EC" id="2.1.1.71"/>
    </reaction>
</comment>
<evidence type="ECO:0000256" key="13">
    <source>
        <dbReference type="ARBA" id="ARBA00023264"/>
    </source>
</evidence>
<gene>
    <name evidence="16" type="ORF">BT96DRAFT_957271</name>
</gene>
<dbReference type="GO" id="GO:0000773">
    <property type="term" value="F:phosphatidyl-N-methylethanolamine N-methyltransferase activity"/>
    <property type="evidence" value="ECO:0007669"/>
    <property type="project" value="UniProtKB-UniRule"/>
</dbReference>
<comment type="subcellular location">
    <subcellularLocation>
        <location evidence="14">Endoplasmic reticulum membrane</location>
        <topology evidence="14">Multi-pass membrane protein</topology>
    </subcellularLocation>
    <subcellularLocation>
        <location evidence="14">Mitochondrion membrane</location>
        <topology evidence="14">Multi-pass membrane protein</topology>
    </subcellularLocation>
</comment>
<comment type="catalytic activity">
    <reaction evidence="14">
        <text>a 1,2-diacyl-sn-glycero-3-phospho-N,N-dimethylethanolamine + S-adenosyl-L-methionine = a 1,2-diacyl-sn-glycero-3-phosphocholine + S-adenosyl-L-homocysteine + H(+)</text>
        <dbReference type="Rhea" id="RHEA:32739"/>
        <dbReference type="ChEBI" id="CHEBI:15378"/>
        <dbReference type="ChEBI" id="CHEBI:57643"/>
        <dbReference type="ChEBI" id="CHEBI:57856"/>
        <dbReference type="ChEBI" id="CHEBI:59789"/>
        <dbReference type="ChEBI" id="CHEBI:64572"/>
    </reaction>
</comment>
<dbReference type="GO" id="GO:0032259">
    <property type="term" value="P:methylation"/>
    <property type="evidence" value="ECO:0007669"/>
    <property type="project" value="UniProtKB-KW"/>
</dbReference>
<dbReference type="PANTHER" id="PTHR15458:SF5">
    <property type="entry name" value="PHOSPHATIDYLETHANOLAMINE N-METHYLTRANSFERASE"/>
    <property type="match status" value="1"/>
</dbReference>
<feature type="topological domain" description="Cytoplasmic" evidence="14">
    <location>
        <begin position="176"/>
        <end position="186"/>
    </location>
</feature>
<dbReference type="PROSITE" id="PS51599">
    <property type="entry name" value="SAM_PEMT_PEM2"/>
    <property type="match status" value="1"/>
</dbReference>
<name>A0A6A4HLN9_9AGAR</name>
<evidence type="ECO:0000256" key="5">
    <source>
        <dbReference type="ARBA" id="ARBA00022679"/>
    </source>
</evidence>
<evidence type="ECO:0000256" key="4">
    <source>
        <dbReference type="ARBA" id="ARBA00022603"/>
    </source>
</evidence>
<comment type="pathway">
    <text evidence="1 14">Phospholipid metabolism; phosphatidylcholine biosynthesis.</text>
</comment>
<protein>
    <recommendedName>
        <fullName evidence="14">Phosphatidyl-N-methylethanolamine N-methyltransferase</fullName>
        <ecNumber evidence="14">2.1.1.71</ecNumber>
    </recommendedName>
    <alternativeName>
        <fullName evidence="14">Phospholipid methyltransferase</fullName>
        <shortName evidence="14">PLMT</shortName>
    </alternativeName>
</protein>
<sequence>MNALVSQLQSLFPFDASQRSLWISLAAITFNPTAWNIVARNEHRNRTLTRRVFGGNARIGCYFLAIMIFGFGMLRDSLYTRALTDQPRKALLPEPWNIVFVLTSTWQLGITGTFLGDYFGILMDAKVEGFPFNVLRDPMYVGSTMCFTAGALWYERPAGLLITLYCRWQFLVTGGARAKCRIQHQQ</sequence>
<keyword evidence="17" id="KW-1185">Reference proteome</keyword>
<evidence type="ECO:0000313" key="17">
    <source>
        <dbReference type="Proteomes" id="UP000799118"/>
    </source>
</evidence>
<evidence type="ECO:0000256" key="1">
    <source>
        <dbReference type="ARBA" id="ARBA00004969"/>
    </source>
</evidence>
<keyword evidence="6 14" id="KW-0949">S-adenosyl-L-methionine</keyword>
<dbReference type="EC" id="2.1.1.71" evidence="14"/>
<keyword evidence="5 14" id="KW-0808">Transferase</keyword>
<evidence type="ECO:0000256" key="7">
    <source>
        <dbReference type="ARBA" id="ARBA00022692"/>
    </source>
</evidence>
<dbReference type="Proteomes" id="UP000799118">
    <property type="component" value="Unassembled WGS sequence"/>
</dbReference>
<feature type="transmembrane region" description="Helical" evidence="15">
    <location>
        <begin position="95"/>
        <end position="116"/>
    </location>
</feature>
<proteinExistence type="inferred from homology"/>
<keyword evidence="9 14" id="KW-1133">Transmembrane helix</keyword>
<dbReference type="InterPro" id="IPR007318">
    <property type="entry name" value="Phopholipid_MeTrfase"/>
</dbReference>
<keyword evidence="8 14" id="KW-0256">Endoplasmic reticulum</keyword>
<comment type="function">
    <text evidence="14">Catalyzes the second two steps of the methylation pathway of phosphatidylcholine biosynthesis, the SAM-dependent methylation of phosphatidylmonomethylethanolamine (PMME) to phosphatidyldimethylethanolamine (PDME) and of PDME to phosphatidylcholine (PC).</text>
</comment>
<evidence type="ECO:0000256" key="11">
    <source>
        <dbReference type="ARBA" id="ARBA00023136"/>
    </source>
</evidence>
<dbReference type="UniPathway" id="UPA00753"/>
<evidence type="ECO:0000256" key="14">
    <source>
        <dbReference type="HAMAP-Rule" id="MF_03216"/>
    </source>
</evidence>
<accession>A0A6A4HLN9</accession>
<feature type="transmembrane region" description="Helical" evidence="15">
    <location>
        <begin position="59"/>
        <end position="75"/>
    </location>
</feature>
<feature type="topological domain" description="Lumenal" evidence="14">
    <location>
        <begin position="1"/>
        <end position="18"/>
    </location>
</feature>
<feature type="topological domain" description="Lumenal" evidence="14">
    <location>
        <begin position="112"/>
        <end position="154"/>
    </location>
</feature>
<dbReference type="OrthoDB" id="8300106at2759"/>
<keyword evidence="14" id="KW-0496">Mitochondrion</keyword>
<evidence type="ECO:0000256" key="8">
    <source>
        <dbReference type="ARBA" id="ARBA00022824"/>
    </source>
</evidence>
<keyword evidence="12 14" id="KW-0594">Phospholipid biosynthesis</keyword>
<feature type="transmembrane region" description="Helical" evidence="15">
    <location>
        <begin position="20"/>
        <end position="38"/>
    </location>
</feature>
<reference evidence="16" key="1">
    <citation type="journal article" date="2019" name="Environ. Microbiol.">
        <title>Fungal ecological strategies reflected in gene transcription - a case study of two litter decomposers.</title>
        <authorList>
            <person name="Barbi F."/>
            <person name="Kohler A."/>
            <person name="Barry K."/>
            <person name="Baskaran P."/>
            <person name="Daum C."/>
            <person name="Fauchery L."/>
            <person name="Ihrmark K."/>
            <person name="Kuo A."/>
            <person name="LaButti K."/>
            <person name="Lipzen A."/>
            <person name="Morin E."/>
            <person name="Grigoriev I.V."/>
            <person name="Henrissat B."/>
            <person name="Lindahl B."/>
            <person name="Martin F."/>
        </authorList>
    </citation>
    <scope>NUCLEOTIDE SEQUENCE</scope>
    <source>
        <strain evidence="16">JB14</strain>
    </source>
</reference>
<comment type="caution">
    <text evidence="14">Lacks conserved residue(s) required for the propagation of feature annotation.</text>
</comment>
<feature type="topological domain" description="Lumenal" evidence="14">
    <location>
        <begin position="40"/>
        <end position="51"/>
    </location>
</feature>
<dbReference type="Pfam" id="PF04191">
    <property type="entry name" value="PEMT"/>
    <property type="match status" value="1"/>
</dbReference>
<comment type="pathway">
    <text evidence="2">Lipid metabolism.</text>
</comment>
<dbReference type="GO" id="GO:0006656">
    <property type="term" value="P:phosphatidylcholine biosynthetic process"/>
    <property type="evidence" value="ECO:0007669"/>
    <property type="project" value="UniProtKB-UniRule"/>
</dbReference>
<evidence type="ECO:0000256" key="15">
    <source>
        <dbReference type="SAM" id="Phobius"/>
    </source>
</evidence>
<dbReference type="GO" id="GO:0031966">
    <property type="term" value="C:mitochondrial membrane"/>
    <property type="evidence" value="ECO:0007669"/>
    <property type="project" value="UniProtKB-SubCell"/>
</dbReference>
<dbReference type="GO" id="GO:0005789">
    <property type="term" value="C:endoplasmic reticulum membrane"/>
    <property type="evidence" value="ECO:0007669"/>
    <property type="project" value="UniProtKB-SubCell"/>
</dbReference>
<evidence type="ECO:0000256" key="6">
    <source>
        <dbReference type="ARBA" id="ARBA00022691"/>
    </source>
</evidence>
<evidence type="ECO:0000313" key="16">
    <source>
        <dbReference type="EMBL" id="KAE9399379.1"/>
    </source>
</evidence>
<dbReference type="EMBL" id="ML769470">
    <property type="protein sequence ID" value="KAE9399379.1"/>
    <property type="molecule type" value="Genomic_DNA"/>
</dbReference>
<dbReference type="HAMAP" id="MF_03216">
    <property type="entry name" value="PLMT"/>
    <property type="match status" value="1"/>
</dbReference>
<keyword evidence="10 14" id="KW-0443">Lipid metabolism</keyword>
<dbReference type="InterPro" id="IPR024960">
    <property type="entry name" value="PEMT/MFAP"/>
</dbReference>
<comment type="similarity">
    <text evidence="14">Belongs to the class VI-like SAM-binding methyltransferase superfamily. PEMT/PEM2 methyltransferase family.</text>
</comment>
<keyword evidence="7 14" id="KW-0812">Transmembrane</keyword>
<keyword evidence="3 14" id="KW-0444">Lipid biosynthesis</keyword>
<evidence type="ECO:0000256" key="3">
    <source>
        <dbReference type="ARBA" id="ARBA00022516"/>
    </source>
</evidence>
<dbReference type="AlphaFoldDB" id="A0A6A4HLN9"/>
<evidence type="ECO:0000256" key="9">
    <source>
        <dbReference type="ARBA" id="ARBA00022989"/>
    </source>
</evidence>
<organism evidence="16 17">
    <name type="scientific">Gymnopus androsaceus JB14</name>
    <dbReference type="NCBI Taxonomy" id="1447944"/>
    <lineage>
        <taxon>Eukaryota</taxon>
        <taxon>Fungi</taxon>
        <taxon>Dikarya</taxon>
        <taxon>Basidiomycota</taxon>
        <taxon>Agaricomycotina</taxon>
        <taxon>Agaricomycetes</taxon>
        <taxon>Agaricomycetidae</taxon>
        <taxon>Agaricales</taxon>
        <taxon>Marasmiineae</taxon>
        <taxon>Omphalotaceae</taxon>
        <taxon>Gymnopus</taxon>
    </lineage>
</organism>